<gene>
    <name evidence="3" type="primary">LOC116306341</name>
</gene>
<dbReference type="OrthoDB" id="5974021at2759"/>
<feature type="domain" description="Reverse transcriptase" evidence="1">
    <location>
        <begin position="1"/>
        <end position="111"/>
    </location>
</feature>
<dbReference type="InterPro" id="IPR000477">
    <property type="entry name" value="RT_dom"/>
</dbReference>
<protein>
    <submittedName>
        <fullName evidence="3">Uncharacterized protein LOC116306341 isoform X1</fullName>
    </submittedName>
</protein>
<dbReference type="RefSeq" id="XP_031572242.1">
    <property type="nucleotide sequence ID" value="XM_031716382.1"/>
</dbReference>
<dbReference type="KEGG" id="aten:116306341"/>
<dbReference type="PROSITE" id="PS50878">
    <property type="entry name" value="RT_POL"/>
    <property type="match status" value="1"/>
</dbReference>
<evidence type="ECO:0000259" key="1">
    <source>
        <dbReference type="PROSITE" id="PS50878"/>
    </source>
</evidence>
<evidence type="ECO:0000313" key="3">
    <source>
        <dbReference type="RefSeq" id="XP_031572242.1"/>
    </source>
</evidence>
<evidence type="ECO:0000313" key="2">
    <source>
        <dbReference type="Proteomes" id="UP000515163"/>
    </source>
</evidence>
<accession>A0A6P8IYJ4</accession>
<keyword evidence="2" id="KW-1185">Reference proteome</keyword>
<name>A0A6P8IYJ4_ACTTE</name>
<dbReference type="AlphaFoldDB" id="A0A6P8IYJ4"/>
<proteinExistence type="predicted"/>
<dbReference type="Proteomes" id="UP000515163">
    <property type="component" value="Unplaced"/>
</dbReference>
<reference evidence="3" key="1">
    <citation type="submission" date="2025-08" db="UniProtKB">
        <authorList>
            <consortium name="RefSeq"/>
        </authorList>
    </citation>
    <scope>IDENTIFICATION</scope>
    <source>
        <tissue evidence="3">Tentacle</tissue>
    </source>
</reference>
<organism evidence="2 3">
    <name type="scientific">Actinia tenebrosa</name>
    <name type="common">Australian red waratah sea anemone</name>
    <dbReference type="NCBI Taxonomy" id="6105"/>
    <lineage>
        <taxon>Eukaryota</taxon>
        <taxon>Metazoa</taxon>
        <taxon>Cnidaria</taxon>
        <taxon>Anthozoa</taxon>
        <taxon>Hexacorallia</taxon>
        <taxon>Actiniaria</taxon>
        <taxon>Actiniidae</taxon>
        <taxon>Actinia</taxon>
    </lineage>
</organism>
<dbReference type="InParanoid" id="A0A6P8IYJ4"/>
<dbReference type="Pfam" id="PF00078">
    <property type="entry name" value="RVT_1"/>
    <property type="match status" value="1"/>
</dbReference>
<dbReference type="GeneID" id="116306341"/>
<sequence length="111" mass="12647">MVSEDAQRENRNLSMAWIDVTKAYDSVDLCWLSKMFTLHRFPLWFAGVMKKLANSWNTCIVPQTAQGKEIAPTIRFKTGIPQGDALCPSLFILCMNPIAWKTNSKPLRIND</sequence>